<dbReference type="PRINTS" id="PR01590">
    <property type="entry name" value="HTHFIS"/>
</dbReference>
<evidence type="ECO:0000313" key="16">
    <source>
        <dbReference type="Proteomes" id="UP000317730"/>
    </source>
</evidence>
<dbReference type="InterPro" id="IPR029016">
    <property type="entry name" value="GAF-like_dom_sf"/>
</dbReference>
<organism evidence="15 16">
    <name type="scientific">Acetobacter peroxydans</name>
    <dbReference type="NCBI Taxonomy" id="104098"/>
    <lineage>
        <taxon>Bacteria</taxon>
        <taxon>Pseudomonadati</taxon>
        <taxon>Pseudomonadota</taxon>
        <taxon>Alphaproteobacteria</taxon>
        <taxon>Acetobacterales</taxon>
        <taxon>Acetobacteraceae</taxon>
        <taxon>Acetobacter</taxon>
    </lineage>
</organism>
<gene>
    <name evidence="15" type="primary">nifA</name>
    <name evidence="15" type="ORF">APE01nite_19280</name>
</gene>
<dbReference type="Pfam" id="PF02954">
    <property type="entry name" value="HTH_8"/>
    <property type="match status" value="1"/>
</dbReference>
<comment type="caution">
    <text evidence="15">The sequence shown here is derived from an EMBL/GenBank/DDBJ whole genome shotgun (WGS) entry which is preliminary data.</text>
</comment>
<dbReference type="InterPro" id="IPR002197">
    <property type="entry name" value="HTH_Fis"/>
</dbReference>
<dbReference type="GO" id="GO:0000160">
    <property type="term" value="P:phosphorelay signal transduction system"/>
    <property type="evidence" value="ECO:0007669"/>
    <property type="project" value="UniProtKB-UniRule"/>
</dbReference>
<evidence type="ECO:0000256" key="10">
    <source>
        <dbReference type="ARBA" id="ARBA00023163"/>
    </source>
</evidence>
<comment type="subunit">
    <text evidence="2 12">Interacts with sigma-54.</text>
</comment>
<feature type="region of interest" description="Disordered" evidence="13">
    <location>
        <begin position="499"/>
        <end position="520"/>
    </location>
</feature>
<evidence type="ECO:0000256" key="11">
    <source>
        <dbReference type="ARBA" id="ARBA00023231"/>
    </source>
</evidence>
<dbReference type="AlphaFoldDB" id="A0A4Y3TSW8"/>
<dbReference type="PANTHER" id="PTHR32071">
    <property type="entry name" value="TRANSCRIPTIONAL REGULATORY PROTEIN"/>
    <property type="match status" value="1"/>
</dbReference>
<keyword evidence="7 12" id="KW-0805">Transcription regulation</keyword>
<sequence length="563" mass="61233">MTLRKESQGTVSGAVDVSEASAAVSLSGLYEISRILCSPTELGAMLVQVMLTLENFLDMNACVCVLLDAEDRVERIVGSHVDPAVSRDYFFSMPERVLGHIVTHQAPLVVPDVALDQELGFRSRATWQVDPGRIGLMGVPVPGRDGVIGALILDCNAFSPDSSAVELNTRLFAMVGHLIGQTVRLHRLVERDRTRLMGELDRRNAVVADSRLADDEAETRIVGESPAILAVMEKIKIVARSNATVFLRGESGTGKEVFSRAMHNFSPRSHAPFVKLNCAALSESVLESELFGHEKGAFTGAVNARKGRFELADGGTLFLDEIGEISMAFQAKLLRVLQEGEFERVGGTRTLKVNVRIVAATNRDLEDAVTKGKFRADLYYRLSVIPVFLPPLRERPSDIPLLAKEFLERFNTENGTHLQIDAEGLAVLGGCYFPGNVRELENCIRRTATLSRGSVIGRDDFACHSEGCLSSVFWKGGGSGDVLRASLPSEQRLFSLTEAPPSVATPAEAPEASPPSSLSEKGMLEDTMEKAGWVQAKAARMLGLTPRQVGYALRKNGIPIKKF</sequence>
<evidence type="ECO:0000256" key="13">
    <source>
        <dbReference type="SAM" id="MobiDB-lite"/>
    </source>
</evidence>
<dbReference type="InterPro" id="IPR010113">
    <property type="entry name" value="Nif-specific_regulatory_prot"/>
</dbReference>
<evidence type="ECO:0000313" key="15">
    <source>
        <dbReference type="EMBL" id="GEB86131.1"/>
    </source>
</evidence>
<dbReference type="Pfam" id="PF00158">
    <property type="entry name" value="Sigma54_activat"/>
    <property type="match status" value="1"/>
</dbReference>
<dbReference type="RefSeq" id="WP_141376988.1">
    <property type="nucleotide sequence ID" value="NZ_BAPL01000012.1"/>
</dbReference>
<dbReference type="InterPro" id="IPR002078">
    <property type="entry name" value="Sigma_54_int"/>
</dbReference>
<dbReference type="InterPro" id="IPR025943">
    <property type="entry name" value="Sigma_54_int_dom_ATP-bd_2"/>
</dbReference>
<dbReference type="PROSITE" id="PS00676">
    <property type="entry name" value="SIGMA54_INTERACT_2"/>
    <property type="match status" value="1"/>
</dbReference>
<keyword evidence="5" id="KW-0067">ATP-binding</keyword>
<keyword evidence="8 12" id="KW-0238">DNA-binding</keyword>
<feature type="domain" description="Sigma-54 factor interaction" evidence="14">
    <location>
        <begin position="221"/>
        <end position="449"/>
    </location>
</feature>
<comment type="function">
    <text evidence="1 12">Required for activation of most nif operons, which are directly involved in nitrogen fixation.</text>
</comment>
<proteinExistence type="predicted"/>
<dbReference type="SUPFAM" id="SSF52540">
    <property type="entry name" value="P-loop containing nucleoside triphosphate hydrolases"/>
    <property type="match status" value="1"/>
</dbReference>
<dbReference type="EMBL" id="BJMV01000010">
    <property type="protein sequence ID" value="GEB86131.1"/>
    <property type="molecule type" value="Genomic_DNA"/>
</dbReference>
<dbReference type="GO" id="GO:0005524">
    <property type="term" value="F:ATP binding"/>
    <property type="evidence" value="ECO:0007669"/>
    <property type="project" value="UniProtKB-KW"/>
</dbReference>
<dbReference type="Gene3D" id="3.40.50.300">
    <property type="entry name" value="P-loop containing nucleotide triphosphate hydrolases"/>
    <property type="match status" value="1"/>
</dbReference>
<dbReference type="Gene3D" id="1.10.10.60">
    <property type="entry name" value="Homeodomain-like"/>
    <property type="match status" value="1"/>
</dbReference>
<dbReference type="Pfam" id="PF25601">
    <property type="entry name" value="AAA_lid_14"/>
    <property type="match status" value="1"/>
</dbReference>
<dbReference type="GO" id="GO:0009399">
    <property type="term" value="P:nitrogen fixation"/>
    <property type="evidence" value="ECO:0007669"/>
    <property type="project" value="UniProtKB-UniRule"/>
</dbReference>
<dbReference type="Gene3D" id="1.10.8.60">
    <property type="match status" value="1"/>
</dbReference>
<reference evidence="15 16" key="1">
    <citation type="submission" date="2019-06" db="EMBL/GenBank/DDBJ databases">
        <title>Whole genome shotgun sequence of Acetobacter peroxydans NBRC 13755.</title>
        <authorList>
            <person name="Hosoyama A."/>
            <person name="Uohara A."/>
            <person name="Ohji S."/>
            <person name="Ichikawa N."/>
        </authorList>
    </citation>
    <scope>NUCLEOTIDE SEQUENCE [LARGE SCALE GENOMIC DNA]</scope>
    <source>
        <strain evidence="15 16">NBRC 13755</strain>
    </source>
</reference>
<evidence type="ECO:0000256" key="4">
    <source>
        <dbReference type="ARBA" id="ARBA00022741"/>
    </source>
</evidence>
<evidence type="ECO:0000256" key="8">
    <source>
        <dbReference type="ARBA" id="ARBA00023125"/>
    </source>
</evidence>
<dbReference type="SMART" id="SM00065">
    <property type="entry name" value="GAF"/>
    <property type="match status" value="1"/>
</dbReference>
<dbReference type="Gene3D" id="3.30.450.40">
    <property type="match status" value="1"/>
</dbReference>
<dbReference type="InterPro" id="IPR027417">
    <property type="entry name" value="P-loop_NTPase"/>
</dbReference>
<dbReference type="InterPro" id="IPR025662">
    <property type="entry name" value="Sigma_54_int_dom_ATP-bd_1"/>
</dbReference>
<evidence type="ECO:0000256" key="2">
    <source>
        <dbReference type="ARBA" id="ARBA00011135"/>
    </source>
</evidence>
<keyword evidence="16" id="KW-1185">Reference proteome</keyword>
<dbReference type="SUPFAM" id="SSF55781">
    <property type="entry name" value="GAF domain-like"/>
    <property type="match status" value="1"/>
</dbReference>
<dbReference type="FunFam" id="3.40.50.300:FF:000006">
    <property type="entry name" value="DNA-binding transcriptional regulator NtrC"/>
    <property type="match status" value="1"/>
</dbReference>
<name>A0A4Y3TSW8_9PROT</name>
<dbReference type="CDD" id="cd00009">
    <property type="entry name" value="AAA"/>
    <property type="match status" value="1"/>
</dbReference>
<accession>A0A4Y3TSW8</accession>
<keyword evidence="11 12" id="KW-0535">Nitrogen fixation</keyword>
<dbReference type="PROSITE" id="PS00688">
    <property type="entry name" value="SIGMA54_INTERACT_3"/>
    <property type="match status" value="1"/>
</dbReference>
<dbReference type="PROSITE" id="PS00675">
    <property type="entry name" value="SIGMA54_INTERACT_1"/>
    <property type="match status" value="1"/>
</dbReference>
<evidence type="ECO:0000256" key="6">
    <source>
        <dbReference type="ARBA" id="ARBA00023012"/>
    </source>
</evidence>
<dbReference type="PROSITE" id="PS50045">
    <property type="entry name" value="SIGMA54_INTERACT_4"/>
    <property type="match status" value="1"/>
</dbReference>
<dbReference type="InterPro" id="IPR025944">
    <property type="entry name" value="Sigma_54_int_dom_CS"/>
</dbReference>
<dbReference type="InterPro" id="IPR003593">
    <property type="entry name" value="AAA+_ATPase"/>
</dbReference>
<keyword evidence="10 12" id="KW-0804">Transcription</keyword>
<protein>
    <recommendedName>
        <fullName evidence="3 12">Nif-specific regulatory protein</fullName>
    </recommendedName>
</protein>
<dbReference type="SMART" id="SM00382">
    <property type="entry name" value="AAA"/>
    <property type="match status" value="1"/>
</dbReference>
<keyword evidence="9 12" id="KW-0010">Activator</keyword>
<evidence type="ECO:0000259" key="14">
    <source>
        <dbReference type="PROSITE" id="PS50045"/>
    </source>
</evidence>
<dbReference type="InterPro" id="IPR058031">
    <property type="entry name" value="AAA_lid_NorR"/>
</dbReference>
<dbReference type="Proteomes" id="UP000317730">
    <property type="component" value="Unassembled WGS sequence"/>
</dbReference>
<dbReference type="PANTHER" id="PTHR32071:SF117">
    <property type="entry name" value="PTS-DEPENDENT DIHYDROXYACETONE KINASE OPERON REGULATORY PROTEIN-RELATED"/>
    <property type="match status" value="1"/>
</dbReference>
<evidence type="ECO:0000256" key="7">
    <source>
        <dbReference type="ARBA" id="ARBA00023015"/>
    </source>
</evidence>
<evidence type="ECO:0000256" key="1">
    <source>
        <dbReference type="ARBA" id="ARBA00002167"/>
    </source>
</evidence>
<evidence type="ECO:0000256" key="5">
    <source>
        <dbReference type="ARBA" id="ARBA00022840"/>
    </source>
</evidence>
<dbReference type="OrthoDB" id="9770562at2"/>
<evidence type="ECO:0000256" key="12">
    <source>
        <dbReference type="RuleBase" id="RU368029"/>
    </source>
</evidence>
<dbReference type="GO" id="GO:0003700">
    <property type="term" value="F:DNA-binding transcription factor activity"/>
    <property type="evidence" value="ECO:0007669"/>
    <property type="project" value="UniProtKB-UniRule"/>
</dbReference>
<dbReference type="NCBIfam" id="TIGR01817">
    <property type="entry name" value="nifA"/>
    <property type="match status" value="1"/>
</dbReference>
<dbReference type="GO" id="GO:0043565">
    <property type="term" value="F:sequence-specific DNA binding"/>
    <property type="evidence" value="ECO:0007669"/>
    <property type="project" value="InterPro"/>
</dbReference>
<dbReference type="InterPro" id="IPR003018">
    <property type="entry name" value="GAF"/>
</dbReference>
<keyword evidence="6 12" id="KW-0902">Two-component regulatory system</keyword>
<evidence type="ECO:0000256" key="3">
    <source>
        <dbReference type="ARBA" id="ARBA00015308"/>
    </source>
</evidence>
<keyword evidence="4" id="KW-0547">Nucleotide-binding</keyword>
<evidence type="ECO:0000256" key="9">
    <source>
        <dbReference type="ARBA" id="ARBA00023159"/>
    </source>
</evidence>